<evidence type="ECO:0000256" key="2">
    <source>
        <dbReference type="ARBA" id="ARBA00022723"/>
    </source>
</evidence>
<dbReference type="AlphaFoldDB" id="A0A3P8T0Z1"/>
<evidence type="ECO:0000256" key="4">
    <source>
        <dbReference type="ARBA" id="ARBA00023002"/>
    </source>
</evidence>
<dbReference type="InterPro" id="IPR000907">
    <property type="entry name" value="LipOase"/>
</dbReference>
<comment type="cofactor">
    <cofactor evidence="5">
        <name>Fe cation</name>
        <dbReference type="ChEBI" id="CHEBI:24875"/>
    </cofactor>
    <text evidence="5">Binds 1 Fe cation per subunit.</text>
</comment>
<dbReference type="Gene3D" id="3.10.450.60">
    <property type="match status" value="1"/>
</dbReference>
<dbReference type="Gene3D" id="1.20.245.10">
    <property type="entry name" value="Lipoxygenase-1, Domain 5"/>
    <property type="match status" value="1"/>
</dbReference>
<dbReference type="PANTHER" id="PTHR11771">
    <property type="entry name" value="LIPOXYGENASE"/>
    <property type="match status" value="1"/>
</dbReference>
<evidence type="ECO:0000256" key="6">
    <source>
        <dbReference type="SAM" id="MobiDB-lite"/>
    </source>
</evidence>
<organism evidence="8 9">
    <name type="scientific">Amphiprion percula</name>
    <name type="common">Orange clownfish</name>
    <name type="synonym">Lutjanus percula</name>
    <dbReference type="NCBI Taxonomy" id="161767"/>
    <lineage>
        <taxon>Eukaryota</taxon>
        <taxon>Metazoa</taxon>
        <taxon>Chordata</taxon>
        <taxon>Craniata</taxon>
        <taxon>Vertebrata</taxon>
        <taxon>Euteleostomi</taxon>
        <taxon>Actinopterygii</taxon>
        <taxon>Neopterygii</taxon>
        <taxon>Teleostei</taxon>
        <taxon>Neoteleostei</taxon>
        <taxon>Acanthomorphata</taxon>
        <taxon>Ovalentaria</taxon>
        <taxon>Pomacentridae</taxon>
        <taxon>Amphiprion</taxon>
    </lineage>
</organism>
<evidence type="ECO:0000259" key="7">
    <source>
        <dbReference type="PROSITE" id="PS51393"/>
    </source>
</evidence>
<sequence>MLHPALLHPGGRSTSDAASCSAPPGGRPTSDYASWSAPPGGRPTTAAAYCSAKPSSCSTSPLRGCSTDAAVTCSVSTCPLSGCSTAAASALLHLSAVPPPLLHSALLHPAAVPLPTATSCSAPHGGRSTLRCCILVLSTRRPSHHRSLICLTGFVQAHWKDDWYFGHQCLNGCNPLLLRQTHILPSNLSVTASMLHPFLPEGSSLQRELQEGRIYLLDYEVLDGVPANVVNGKQTYLLAPLCLLHLNQQSQLVPIAIQLQQNPGPQNPVFLPSDLTSDWLLAKVWVRASDFQCHQLVSYYLRTHVIGELCCVATLRQLPDLHPLHQTSLQINLQARTSLLAADGVFDKAMGSGLKTLPVLLSRASAKTTYRSLCIPDDLKDRGLDNLPQSYYTQDALKVWDALHSFVVSWVNVYDSRDDDIQLDSELQHWITDINTHGFTQLRFCFPQSFNTKAEVSKFVTMIIFSCSALHSAVNFSQVSQTQAHYRTTTIEIKITTTYQHVCPCVSIVTMLKTPQILFLCLCMYFSELCSLSW</sequence>
<evidence type="ECO:0000256" key="3">
    <source>
        <dbReference type="ARBA" id="ARBA00022964"/>
    </source>
</evidence>
<name>A0A3P8T0Z1_AMPPE</name>
<evidence type="ECO:0000313" key="8">
    <source>
        <dbReference type="Ensembl" id="ENSAPEP00000018296.1"/>
    </source>
</evidence>
<dbReference type="GO" id="GO:0016702">
    <property type="term" value="F:oxidoreductase activity, acting on single donors with incorporation of molecular oxygen, incorporation of two atoms of oxygen"/>
    <property type="evidence" value="ECO:0007669"/>
    <property type="project" value="InterPro"/>
</dbReference>
<proteinExistence type="inferred from homology"/>
<dbReference type="Pfam" id="PF00305">
    <property type="entry name" value="Lipoxygenase"/>
    <property type="match status" value="1"/>
</dbReference>
<feature type="binding site" evidence="5">
    <location>
        <position position="304"/>
    </location>
    <ligand>
        <name>Fe cation</name>
        <dbReference type="ChEBI" id="CHEBI:24875"/>
        <note>catalytic</note>
    </ligand>
</feature>
<dbReference type="PRINTS" id="PR00467">
    <property type="entry name" value="MAMLPOXGNASE"/>
</dbReference>
<dbReference type="Proteomes" id="UP000265080">
    <property type="component" value="Chromosome 15"/>
</dbReference>
<protein>
    <recommendedName>
        <fullName evidence="7">Lipoxygenase domain-containing protein</fullName>
    </recommendedName>
</protein>
<evidence type="ECO:0000256" key="1">
    <source>
        <dbReference type="ARBA" id="ARBA00009419"/>
    </source>
</evidence>
<evidence type="ECO:0000256" key="5">
    <source>
        <dbReference type="PIRSR" id="PIRSR601885-1"/>
    </source>
</evidence>
<dbReference type="Ensembl" id="ENSAPET00000018805.1">
    <property type="protein sequence ID" value="ENSAPEP00000018296.1"/>
    <property type="gene ID" value="ENSAPEG00000013019.1"/>
</dbReference>
<dbReference type="PROSITE" id="PS51393">
    <property type="entry name" value="LIPOXYGENASE_3"/>
    <property type="match status" value="1"/>
</dbReference>
<reference evidence="8 9" key="1">
    <citation type="submission" date="2018-03" db="EMBL/GenBank/DDBJ databases">
        <title>Finding Nemo's genes: A chromosome-scale reference assembly of the genome of the orange clownfish Amphiprion percula.</title>
        <authorList>
            <person name="Lehmann R."/>
        </authorList>
    </citation>
    <scope>NUCLEOTIDE SEQUENCE</scope>
</reference>
<dbReference type="InterPro" id="IPR001885">
    <property type="entry name" value="LipOase_mml"/>
</dbReference>
<feature type="region of interest" description="Disordered" evidence="6">
    <location>
        <begin position="1"/>
        <end position="39"/>
    </location>
</feature>
<dbReference type="GeneTree" id="ENSGT00940000155191"/>
<accession>A0A3P8T0Z1</accession>
<feature type="domain" description="Lipoxygenase" evidence="7">
    <location>
        <begin position="158"/>
        <end position="478"/>
    </location>
</feature>
<keyword evidence="9" id="KW-1185">Reference proteome</keyword>
<dbReference type="InterPro" id="IPR013819">
    <property type="entry name" value="LipOase_C"/>
</dbReference>
<dbReference type="GO" id="GO:0034440">
    <property type="term" value="P:lipid oxidation"/>
    <property type="evidence" value="ECO:0007669"/>
    <property type="project" value="InterPro"/>
</dbReference>
<dbReference type="PRINTS" id="PR00087">
    <property type="entry name" value="LIPOXYGENASE"/>
</dbReference>
<evidence type="ECO:0000313" key="9">
    <source>
        <dbReference type="Proteomes" id="UP000265080"/>
    </source>
</evidence>
<keyword evidence="5" id="KW-0408">Iron</keyword>
<feature type="binding site" evidence="5">
    <location>
        <position position="471"/>
    </location>
    <ligand>
        <name>Fe cation</name>
        <dbReference type="ChEBI" id="CHEBI:24875"/>
        <note>catalytic</note>
    </ligand>
</feature>
<keyword evidence="2 5" id="KW-0479">Metal-binding</keyword>
<dbReference type="InterPro" id="IPR036226">
    <property type="entry name" value="LipOase_C_sf"/>
</dbReference>
<comment type="similarity">
    <text evidence="1">Belongs to the lipoxygenase family.</text>
</comment>
<dbReference type="GO" id="GO:0005506">
    <property type="term" value="F:iron ion binding"/>
    <property type="evidence" value="ECO:0007669"/>
    <property type="project" value="InterPro"/>
</dbReference>
<keyword evidence="3" id="KW-0223">Dioxygenase</keyword>
<keyword evidence="4" id="KW-0560">Oxidoreductase</keyword>
<reference evidence="8" key="2">
    <citation type="submission" date="2025-08" db="UniProtKB">
        <authorList>
            <consortium name="Ensembl"/>
        </authorList>
    </citation>
    <scope>IDENTIFICATION</scope>
</reference>
<reference evidence="8" key="3">
    <citation type="submission" date="2025-09" db="UniProtKB">
        <authorList>
            <consortium name="Ensembl"/>
        </authorList>
    </citation>
    <scope>IDENTIFICATION</scope>
</reference>
<dbReference type="STRING" id="161767.ENSAPEP00000018296"/>
<dbReference type="SUPFAM" id="SSF48484">
    <property type="entry name" value="Lipoxigenase"/>
    <property type="match status" value="1"/>
</dbReference>